<name>A0A811UQ08_CERCA</name>
<keyword evidence="2" id="KW-1185">Reference proteome</keyword>
<sequence>MYYLNLVSVEVGERSTTQRVTCSIRPRRRSGTRNGQTREGLRRVEMRRRVTETKGYRREYEIIACTAIVENTANDYTFSEARAKPHYSR</sequence>
<dbReference type="Proteomes" id="UP000606786">
    <property type="component" value="Unassembled WGS sequence"/>
</dbReference>
<comment type="caution">
    <text evidence="1">The sequence shown here is derived from an EMBL/GenBank/DDBJ whole genome shotgun (WGS) entry which is preliminary data.</text>
</comment>
<reference evidence="1" key="1">
    <citation type="submission" date="2020-11" db="EMBL/GenBank/DDBJ databases">
        <authorList>
            <person name="Whitehead M."/>
        </authorList>
    </citation>
    <scope>NUCLEOTIDE SEQUENCE</scope>
    <source>
        <strain evidence="1">EGII</strain>
    </source>
</reference>
<evidence type="ECO:0000313" key="1">
    <source>
        <dbReference type="EMBL" id="CAD7000824.1"/>
    </source>
</evidence>
<feature type="non-terminal residue" evidence="1">
    <location>
        <position position="89"/>
    </location>
</feature>
<organism evidence="1 2">
    <name type="scientific">Ceratitis capitata</name>
    <name type="common">Mediterranean fruit fly</name>
    <name type="synonym">Tephritis capitata</name>
    <dbReference type="NCBI Taxonomy" id="7213"/>
    <lineage>
        <taxon>Eukaryota</taxon>
        <taxon>Metazoa</taxon>
        <taxon>Ecdysozoa</taxon>
        <taxon>Arthropoda</taxon>
        <taxon>Hexapoda</taxon>
        <taxon>Insecta</taxon>
        <taxon>Pterygota</taxon>
        <taxon>Neoptera</taxon>
        <taxon>Endopterygota</taxon>
        <taxon>Diptera</taxon>
        <taxon>Brachycera</taxon>
        <taxon>Muscomorpha</taxon>
        <taxon>Tephritoidea</taxon>
        <taxon>Tephritidae</taxon>
        <taxon>Ceratitis</taxon>
        <taxon>Ceratitis</taxon>
    </lineage>
</organism>
<evidence type="ECO:0000313" key="2">
    <source>
        <dbReference type="Proteomes" id="UP000606786"/>
    </source>
</evidence>
<accession>A0A811UQ08</accession>
<dbReference type="EMBL" id="CAJHJT010000023">
    <property type="protein sequence ID" value="CAD7000824.1"/>
    <property type="molecule type" value="Genomic_DNA"/>
</dbReference>
<gene>
    <name evidence="1" type="ORF">CCAP1982_LOCUS9299</name>
</gene>
<protein>
    <submittedName>
        <fullName evidence="1">(Mediterranean fruit fly) hypothetical protein</fullName>
    </submittedName>
</protein>
<dbReference type="AlphaFoldDB" id="A0A811UQ08"/>
<proteinExistence type="predicted"/>